<reference evidence="2 3" key="1">
    <citation type="submission" date="2017-06" db="EMBL/GenBank/DDBJ databases">
        <authorList>
            <person name="Varghese N."/>
            <person name="Submissions S."/>
        </authorList>
    </citation>
    <scope>NUCLEOTIDE SEQUENCE [LARGE SCALE GENOMIC DNA]</scope>
    <source>
        <strain evidence="2 3">DSM 26989</strain>
    </source>
</reference>
<evidence type="ECO:0000313" key="3">
    <source>
        <dbReference type="Proteomes" id="UP000198427"/>
    </source>
</evidence>
<dbReference type="NCBIfam" id="TIGR04549">
    <property type="entry name" value="LP_HExxH_w_tonB"/>
    <property type="match status" value="1"/>
</dbReference>
<dbReference type="InterPro" id="IPR030890">
    <property type="entry name" value="LP_HExxH_w_TonB"/>
</dbReference>
<comment type="caution">
    <text evidence="2">The sequence shown here is derived from an EMBL/GenBank/DDBJ whole genome shotgun (WGS) entry which is preliminary data.</text>
</comment>
<protein>
    <submittedName>
        <fullName evidence="2">Substrate import-associated zinc metallohydrolase lipoprotein</fullName>
    </submittedName>
</protein>
<dbReference type="AlphaFoldDB" id="A0AA94IUP6"/>
<keyword evidence="1" id="KW-0732">Signal</keyword>
<dbReference type="EMBL" id="FZNZ01000016">
    <property type="protein sequence ID" value="SNR87096.1"/>
    <property type="molecule type" value="Genomic_DNA"/>
</dbReference>
<name>A0AA94IUP6_9BACT</name>
<dbReference type="Proteomes" id="UP000198427">
    <property type="component" value="Unassembled WGS sequence"/>
</dbReference>
<gene>
    <name evidence="2" type="ORF">SAMN06265364_1167</name>
</gene>
<dbReference type="RefSeq" id="WP_089366328.1">
    <property type="nucleotide sequence ID" value="NZ_FZNZ01000016.1"/>
</dbReference>
<proteinExistence type="predicted"/>
<evidence type="ECO:0000256" key="1">
    <source>
        <dbReference type="SAM" id="SignalP"/>
    </source>
</evidence>
<feature type="signal peptide" evidence="1">
    <location>
        <begin position="1"/>
        <end position="20"/>
    </location>
</feature>
<evidence type="ECO:0000313" key="2">
    <source>
        <dbReference type="EMBL" id="SNR87096.1"/>
    </source>
</evidence>
<keyword evidence="3" id="KW-1185">Reference proteome</keyword>
<feature type="chain" id="PRO_5041739375" evidence="1">
    <location>
        <begin position="21"/>
        <end position="315"/>
    </location>
</feature>
<accession>A0AA94IUP6</accession>
<sequence length="315" mass="35779">MKKNILALSLLAAVATGFTACSDDALSSESVIKSSKTADTAFDKWLYKNFVVPYNIQIQWRYEDNESDMSYYDVPADSDQSVELAHIIKYTCVEAYTEAAGIDFTRRYFPKLFSFLGEFEYENSGSQKLGTAEGGKKIRLLGVNYIDKYKTNRPLLDEYFLKTIHHEFVHIVNQTKDYPRDFGKVTPNGYVNDSWSSETYGEGFEKRGFVSAYSQKEEREDFAEMVSTYIISTPAQWNAIIKKATLVDANGNPIKDQGTGKPAPQPGVEALEKKLEICKRYYKETFNVDLDKVRDAVIRRENNVVSGSYNLTSLN</sequence>
<organism evidence="2 3">
    <name type="scientific">Prevotella jejuni</name>
    <dbReference type="NCBI Taxonomy" id="1177574"/>
    <lineage>
        <taxon>Bacteria</taxon>
        <taxon>Pseudomonadati</taxon>
        <taxon>Bacteroidota</taxon>
        <taxon>Bacteroidia</taxon>
        <taxon>Bacteroidales</taxon>
        <taxon>Prevotellaceae</taxon>
        <taxon>Prevotella</taxon>
    </lineage>
</organism>
<dbReference type="PROSITE" id="PS51257">
    <property type="entry name" value="PROKAR_LIPOPROTEIN"/>
    <property type="match status" value="1"/>
</dbReference>
<dbReference type="Pfam" id="PF15890">
    <property type="entry name" value="Peptidase_Mx1"/>
    <property type="match status" value="1"/>
</dbReference>
<keyword evidence="2" id="KW-0449">Lipoprotein</keyword>
<dbReference type="Gene3D" id="3.40.390.70">
    <property type="match status" value="1"/>
</dbReference>